<sequence length="142" mass="15570">MRPAGDNRLFLNALLQPSVELGLTDDWQHMLDSTVVRVHSQATGAKREAHSEGSGRSRGALTSKVHARCGNQERPLGFVFTGRQASDYKAVNALIVLPAPDPRAMLADRSYDSDSFRQELLIHGILPVIPSRKGRNAPQNTD</sequence>
<accession>A0A4Y3M460</accession>
<gene>
    <name evidence="2" type="ORF">GRO01_09800</name>
</gene>
<name>A0A4Y3M460_9PROT</name>
<reference evidence="2 3" key="1">
    <citation type="submission" date="2019-06" db="EMBL/GenBank/DDBJ databases">
        <title>Whole genome shotgun sequence of Gluconobacter roseus NBRC 3990.</title>
        <authorList>
            <person name="Hosoyama A."/>
            <person name="Uohara A."/>
            <person name="Ohji S."/>
            <person name="Ichikawa N."/>
        </authorList>
    </citation>
    <scope>NUCLEOTIDE SEQUENCE [LARGE SCALE GENOMIC DNA]</scope>
    <source>
        <strain evidence="2 3">NBRC 3990</strain>
    </source>
</reference>
<dbReference type="EMBL" id="BJLY01000002">
    <property type="protein sequence ID" value="GEB03404.1"/>
    <property type="molecule type" value="Genomic_DNA"/>
</dbReference>
<proteinExistence type="predicted"/>
<feature type="domain" description="Transposase IS4-like" evidence="1">
    <location>
        <begin position="31"/>
        <end position="134"/>
    </location>
</feature>
<dbReference type="GO" id="GO:0003677">
    <property type="term" value="F:DNA binding"/>
    <property type="evidence" value="ECO:0007669"/>
    <property type="project" value="InterPro"/>
</dbReference>
<evidence type="ECO:0000313" key="3">
    <source>
        <dbReference type="Proteomes" id="UP000320772"/>
    </source>
</evidence>
<dbReference type="Pfam" id="PF01609">
    <property type="entry name" value="DDE_Tnp_1"/>
    <property type="match status" value="1"/>
</dbReference>
<keyword evidence="3" id="KW-1185">Reference proteome</keyword>
<dbReference type="GO" id="GO:0006313">
    <property type="term" value="P:DNA transposition"/>
    <property type="evidence" value="ECO:0007669"/>
    <property type="project" value="InterPro"/>
</dbReference>
<comment type="caution">
    <text evidence="2">The sequence shown here is derived from an EMBL/GenBank/DDBJ whole genome shotgun (WGS) entry which is preliminary data.</text>
</comment>
<protein>
    <recommendedName>
        <fullName evidence="1">Transposase IS4-like domain-containing protein</fullName>
    </recommendedName>
</protein>
<dbReference type="Proteomes" id="UP000320772">
    <property type="component" value="Unassembled WGS sequence"/>
</dbReference>
<evidence type="ECO:0000259" key="1">
    <source>
        <dbReference type="Pfam" id="PF01609"/>
    </source>
</evidence>
<organism evidence="2 3">
    <name type="scientific">Gluconobacter roseus NBRC 3990</name>
    <dbReference type="NCBI Taxonomy" id="1307950"/>
    <lineage>
        <taxon>Bacteria</taxon>
        <taxon>Pseudomonadati</taxon>
        <taxon>Pseudomonadota</taxon>
        <taxon>Alphaproteobacteria</taxon>
        <taxon>Acetobacterales</taxon>
        <taxon>Acetobacteraceae</taxon>
        <taxon>Gluconobacter</taxon>
    </lineage>
</organism>
<evidence type="ECO:0000313" key="2">
    <source>
        <dbReference type="EMBL" id="GEB03404.1"/>
    </source>
</evidence>
<dbReference type="GO" id="GO:0004803">
    <property type="term" value="F:transposase activity"/>
    <property type="evidence" value="ECO:0007669"/>
    <property type="project" value="InterPro"/>
</dbReference>
<dbReference type="InterPro" id="IPR002559">
    <property type="entry name" value="Transposase_11"/>
</dbReference>
<dbReference type="AlphaFoldDB" id="A0A4Y3M460"/>